<dbReference type="Gene3D" id="1.25.10.10">
    <property type="entry name" value="Leucine-rich Repeat Variant"/>
    <property type="match status" value="1"/>
</dbReference>
<evidence type="ECO:0000256" key="4">
    <source>
        <dbReference type="ARBA" id="ARBA00022927"/>
    </source>
</evidence>
<reference evidence="8" key="1">
    <citation type="submission" date="2021-06" db="EMBL/GenBank/DDBJ databases">
        <authorList>
            <person name="Kallberg Y."/>
            <person name="Tangrot J."/>
            <person name="Rosling A."/>
        </authorList>
    </citation>
    <scope>NUCLEOTIDE SEQUENCE</scope>
    <source>
        <strain evidence="8">AZ414A</strain>
    </source>
</reference>
<comment type="subcellular location">
    <subcellularLocation>
        <location evidence="1">Endomembrane system</location>
    </subcellularLocation>
</comment>
<name>A0A9N9CR16_9GLOM</name>
<dbReference type="InterPro" id="IPR011989">
    <property type="entry name" value="ARM-like"/>
</dbReference>
<dbReference type="GO" id="GO:0006886">
    <property type="term" value="P:intracellular protein transport"/>
    <property type="evidence" value="ECO:0007669"/>
    <property type="project" value="InterPro"/>
</dbReference>
<dbReference type="GO" id="GO:0030131">
    <property type="term" value="C:clathrin adaptor complex"/>
    <property type="evidence" value="ECO:0007669"/>
    <property type="project" value="InterPro"/>
</dbReference>
<evidence type="ECO:0000313" key="9">
    <source>
        <dbReference type="Proteomes" id="UP000789706"/>
    </source>
</evidence>
<protein>
    <submittedName>
        <fullName evidence="8">4204_t:CDS:1</fullName>
    </submittedName>
</protein>
<dbReference type="Proteomes" id="UP000789706">
    <property type="component" value="Unassembled WGS sequence"/>
</dbReference>
<feature type="non-terminal residue" evidence="8">
    <location>
        <position position="667"/>
    </location>
</feature>
<evidence type="ECO:0000256" key="5">
    <source>
        <dbReference type="ARBA" id="ARBA00023136"/>
    </source>
</evidence>
<evidence type="ECO:0000259" key="7">
    <source>
        <dbReference type="Pfam" id="PF09066"/>
    </source>
</evidence>
<feature type="domain" description="Beta-adaptin appendage C-terminal subdomain" evidence="7">
    <location>
        <begin position="596"/>
        <end position="667"/>
    </location>
</feature>
<sequence>MVVGKLSFLSSQQNREVTELGLRLKDASDNVVTNQFGLQVSSKRPIIKRVLEVMASGIDVSPLFGDVVKAERNADLVILAVNTFQKDLQDENPLVRGLALRTLCSMRISDYVSYMLESLIHALGDSSSYVRKTALTSAIKVFYLSPKHVLETSLIDQMYNILRDRDPEVVTNGIVALNEILSSQGGMTINKKIAHYLFQRFREFNEWHQCLVMNILCRYKPESEEEIFEIMNLLDDGLRHHNSGVQLATMKLFIQLTLDIPEVHEDLYKRIKEPLLTLLSLSIPEIMYSCLEHLYLLVLVYPSRKLLERDYKQFYRRINEPSYVTIKKLDLLQEIATEVNSKEIIDEISGYITSDNGQITNKSIQTIAKISLKIENVLTYSLEIFTKFLDARIENIISNIIMVLEGLLLIKRPKEFDDLSLMLPSIWMSIDLNSLAGPAFLNLLTTIGSSLPESPYILESLVRDIDHYSSISFHVQLLNSAVTLFLKRPAECQEMLARLFKTIMECTDQSEVCERAEFLFQLLKCDISVLRPLHEFNTLSVIWRKSLNKSIIDSVESIVQKKIPSYNILNFDKRLNSSSKNLVDILEVNDFIFSKTISMDANTFRSLNLDDIEYMFEKNNILTMASGDSNYVLKFFLYAQEEKSQTIFLCELKINIQLAYIDICIKS</sequence>
<proteinExistence type="inferred from homology"/>
<keyword evidence="3" id="KW-0813">Transport</keyword>
<dbReference type="Pfam" id="PF01602">
    <property type="entry name" value="Adaptin_N"/>
    <property type="match status" value="1"/>
</dbReference>
<dbReference type="InterPro" id="IPR016024">
    <property type="entry name" value="ARM-type_fold"/>
</dbReference>
<dbReference type="AlphaFoldDB" id="A0A9N9CR16"/>
<comment type="caution">
    <text evidence="8">The sequence shown here is derived from an EMBL/GenBank/DDBJ whole genome shotgun (WGS) entry which is preliminary data.</text>
</comment>
<dbReference type="Gene3D" id="3.30.310.10">
    <property type="entry name" value="TATA-Binding Protein"/>
    <property type="match status" value="1"/>
</dbReference>
<dbReference type="SUPFAM" id="SSF48371">
    <property type="entry name" value="ARM repeat"/>
    <property type="match status" value="1"/>
</dbReference>
<organism evidence="8 9">
    <name type="scientific">Diversispora eburnea</name>
    <dbReference type="NCBI Taxonomy" id="1213867"/>
    <lineage>
        <taxon>Eukaryota</taxon>
        <taxon>Fungi</taxon>
        <taxon>Fungi incertae sedis</taxon>
        <taxon>Mucoromycota</taxon>
        <taxon>Glomeromycotina</taxon>
        <taxon>Glomeromycetes</taxon>
        <taxon>Diversisporales</taxon>
        <taxon>Diversisporaceae</taxon>
        <taxon>Diversispora</taxon>
    </lineage>
</organism>
<dbReference type="PANTHER" id="PTHR11134">
    <property type="entry name" value="ADAPTOR COMPLEX SUBUNIT BETA FAMILY MEMBER"/>
    <property type="match status" value="1"/>
</dbReference>
<keyword evidence="4" id="KW-0653">Protein transport</keyword>
<gene>
    <name evidence="8" type="ORF">DEBURN_LOCUS9889</name>
</gene>
<keyword evidence="5" id="KW-0472">Membrane</keyword>
<dbReference type="InterPro" id="IPR002553">
    <property type="entry name" value="Clathrin/coatomer_adapt-like_N"/>
</dbReference>
<accession>A0A9N9CR16</accession>
<dbReference type="GO" id="GO:0016192">
    <property type="term" value="P:vesicle-mediated transport"/>
    <property type="evidence" value="ECO:0007669"/>
    <property type="project" value="InterPro"/>
</dbReference>
<evidence type="ECO:0000313" key="8">
    <source>
        <dbReference type="EMBL" id="CAG8609055.1"/>
    </source>
</evidence>
<feature type="domain" description="Clathrin/coatomer adaptor adaptin-like N-terminal" evidence="6">
    <location>
        <begin position="70"/>
        <end position="524"/>
    </location>
</feature>
<dbReference type="InterPro" id="IPR026739">
    <property type="entry name" value="AP_beta"/>
</dbReference>
<dbReference type="OrthoDB" id="10254310at2759"/>
<comment type="similarity">
    <text evidence="2">Belongs to the adaptor complexes large subunit family.</text>
</comment>
<evidence type="ECO:0000256" key="2">
    <source>
        <dbReference type="ARBA" id="ARBA00006613"/>
    </source>
</evidence>
<keyword evidence="9" id="KW-1185">Reference proteome</keyword>
<dbReference type="EMBL" id="CAJVPK010002236">
    <property type="protein sequence ID" value="CAG8609055.1"/>
    <property type="molecule type" value="Genomic_DNA"/>
</dbReference>
<evidence type="ECO:0000259" key="6">
    <source>
        <dbReference type="Pfam" id="PF01602"/>
    </source>
</evidence>
<dbReference type="GO" id="GO:0012505">
    <property type="term" value="C:endomembrane system"/>
    <property type="evidence" value="ECO:0007669"/>
    <property type="project" value="UniProtKB-SubCell"/>
</dbReference>
<evidence type="ECO:0000256" key="1">
    <source>
        <dbReference type="ARBA" id="ARBA00004308"/>
    </source>
</evidence>
<dbReference type="InterPro" id="IPR015151">
    <property type="entry name" value="B-adaptin_app_sub_C"/>
</dbReference>
<evidence type="ECO:0000256" key="3">
    <source>
        <dbReference type="ARBA" id="ARBA00022448"/>
    </source>
</evidence>
<dbReference type="Pfam" id="PF09066">
    <property type="entry name" value="B2-adapt-app_C"/>
    <property type="match status" value="1"/>
</dbReference>
<dbReference type="InterPro" id="IPR012295">
    <property type="entry name" value="TBP_dom_sf"/>
</dbReference>